<evidence type="ECO:0000256" key="1">
    <source>
        <dbReference type="SAM" id="MobiDB-lite"/>
    </source>
</evidence>
<dbReference type="RefSeq" id="WP_074852526.1">
    <property type="nucleotide sequence ID" value="NZ_FNLM01000034.1"/>
</dbReference>
<dbReference type="OrthoDB" id="4578738at2"/>
<gene>
    <name evidence="2" type="ORF">SAMN04488548_1344034</name>
</gene>
<dbReference type="AlphaFoldDB" id="A0A1H2KYV3"/>
<accession>A0A1H2KYV3</accession>
<sequence>MNGEGCWSTVVCRPTERAALGLSGDSDWLLQCRLAIGHRGNHATDASTHPRHDRRLWLEWNDFDDRAQSLIERNPCPVPSPEGAGCVFFVGHGGPHFYAHSNGHAPSVMSGAGAQQRPVPGPERTSGSQPPNTHPPRMGSHRLPDSHQPAAPPAPAAPPPPPVTRPPVGSPPPAEAAPSREPAHGSSPEPAHDPAYRGGRRSTNAEPMVSEDYHGRRHRSDAPAQGVQGRVTSTPATSTPATPNPTAPAHAIPALPDAPQTAPARESGLPQQAGTGIPAPQAGSVDDHAESEAARRAAISAALDEVAVALARLAAALRA</sequence>
<name>A0A1H2KYV3_9ACTN</name>
<evidence type="ECO:0000313" key="3">
    <source>
        <dbReference type="Proteomes" id="UP000183180"/>
    </source>
</evidence>
<feature type="region of interest" description="Disordered" evidence="1">
    <location>
        <begin position="102"/>
        <end position="296"/>
    </location>
</feature>
<dbReference type="Proteomes" id="UP000183180">
    <property type="component" value="Unassembled WGS sequence"/>
</dbReference>
<dbReference type="STRING" id="158898.SAMN04488548_1344034"/>
<dbReference type="EMBL" id="FNLM01000034">
    <property type="protein sequence ID" value="SDU73785.1"/>
    <property type="molecule type" value="Genomic_DNA"/>
</dbReference>
<evidence type="ECO:0000313" key="2">
    <source>
        <dbReference type="EMBL" id="SDU73785.1"/>
    </source>
</evidence>
<feature type="compositionally biased region" description="Low complexity" evidence="1">
    <location>
        <begin position="232"/>
        <end position="241"/>
    </location>
</feature>
<organism evidence="2 3">
    <name type="scientific">Gordonia westfalica</name>
    <dbReference type="NCBI Taxonomy" id="158898"/>
    <lineage>
        <taxon>Bacteria</taxon>
        <taxon>Bacillati</taxon>
        <taxon>Actinomycetota</taxon>
        <taxon>Actinomycetes</taxon>
        <taxon>Mycobacteriales</taxon>
        <taxon>Gordoniaceae</taxon>
        <taxon>Gordonia</taxon>
    </lineage>
</organism>
<feature type="compositionally biased region" description="Pro residues" evidence="1">
    <location>
        <begin position="150"/>
        <end position="175"/>
    </location>
</feature>
<reference evidence="2 3" key="1">
    <citation type="submission" date="2016-10" db="EMBL/GenBank/DDBJ databases">
        <authorList>
            <person name="de Groot N.N."/>
        </authorList>
    </citation>
    <scope>NUCLEOTIDE SEQUENCE [LARGE SCALE GENOMIC DNA]</scope>
    <source>
        <strain evidence="2 3">DSM 44215</strain>
    </source>
</reference>
<proteinExistence type="predicted"/>
<feature type="compositionally biased region" description="Basic and acidic residues" evidence="1">
    <location>
        <begin position="285"/>
        <end position="295"/>
    </location>
</feature>
<protein>
    <submittedName>
        <fullName evidence="2">Uncharacterized protein</fullName>
    </submittedName>
</protein>